<dbReference type="PANTHER" id="PTHR13947">
    <property type="entry name" value="GNAT FAMILY N-ACETYLTRANSFERASE"/>
    <property type="match status" value="1"/>
</dbReference>
<dbReference type="Pfam" id="PF00583">
    <property type="entry name" value="Acetyltransf_1"/>
    <property type="match status" value="1"/>
</dbReference>
<evidence type="ECO:0000256" key="1">
    <source>
        <dbReference type="ARBA" id="ARBA00022679"/>
    </source>
</evidence>
<evidence type="ECO:0000313" key="4">
    <source>
        <dbReference type="Proteomes" id="UP001317742"/>
    </source>
</evidence>
<evidence type="ECO:0000313" key="3">
    <source>
        <dbReference type="EMBL" id="BDQ36876.1"/>
    </source>
</evidence>
<name>A0ABM8AZZ2_9BACT</name>
<gene>
    <name evidence="3" type="ORF">SYK_12360</name>
</gene>
<proteinExistence type="predicted"/>
<dbReference type="EMBL" id="AP026709">
    <property type="protein sequence ID" value="BDQ36876.1"/>
    <property type="molecule type" value="Genomic_DNA"/>
</dbReference>
<dbReference type="InterPro" id="IPR050769">
    <property type="entry name" value="NAT_camello-type"/>
</dbReference>
<keyword evidence="4" id="KW-1185">Reference proteome</keyword>
<dbReference type="RefSeq" id="WP_281762750.1">
    <property type="nucleotide sequence ID" value="NZ_AP026709.1"/>
</dbReference>
<dbReference type="Gene3D" id="3.40.630.30">
    <property type="match status" value="1"/>
</dbReference>
<evidence type="ECO:0000259" key="2">
    <source>
        <dbReference type="PROSITE" id="PS51186"/>
    </source>
</evidence>
<dbReference type="InterPro" id="IPR000182">
    <property type="entry name" value="GNAT_dom"/>
</dbReference>
<keyword evidence="1" id="KW-0808">Transferase</keyword>
<protein>
    <submittedName>
        <fullName evidence="3">N-acetyltransferase</fullName>
    </submittedName>
</protein>
<feature type="domain" description="N-acetyltransferase" evidence="2">
    <location>
        <begin position="13"/>
        <end position="156"/>
    </location>
</feature>
<dbReference type="CDD" id="cd04301">
    <property type="entry name" value="NAT_SF"/>
    <property type="match status" value="1"/>
</dbReference>
<dbReference type="Proteomes" id="UP001317742">
    <property type="component" value="Chromosome"/>
</dbReference>
<accession>A0ABM8AZZ2</accession>
<dbReference type="PROSITE" id="PS51186">
    <property type="entry name" value="GNAT"/>
    <property type="match status" value="1"/>
</dbReference>
<organism evidence="3 4">
    <name type="scientific">Pseudodesulfovibrio nedwellii</name>
    <dbReference type="NCBI Taxonomy" id="2973072"/>
    <lineage>
        <taxon>Bacteria</taxon>
        <taxon>Pseudomonadati</taxon>
        <taxon>Thermodesulfobacteriota</taxon>
        <taxon>Desulfovibrionia</taxon>
        <taxon>Desulfovibrionales</taxon>
        <taxon>Desulfovibrionaceae</taxon>
    </lineage>
</organism>
<reference evidence="3 4" key="1">
    <citation type="submission" date="2022-08" db="EMBL/GenBank/DDBJ databases">
        <title>Genome Sequence of the sulphate-reducing bacterium, Pseudodesulfovibrio sp. SYK.</title>
        <authorList>
            <person name="Kondo R."/>
            <person name="Kataoka T."/>
        </authorList>
    </citation>
    <scope>NUCLEOTIDE SEQUENCE [LARGE SCALE GENOMIC DNA]</scope>
    <source>
        <strain evidence="3 4">SYK</strain>
    </source>
</reference>
<dbReference type="InterPro" id="IPR016181">
    <property type="entry name" value="Acyl_CoA_acyltransferase"/>
</dbReference>
<dbReference type="PANTHER" id="PTHR13947:SF37">
    <property type="entry name" value="LD18367P"/>
    <property type="match status" value="1"/>
</dbReference>
<dbReference type="SUPFAM" id="SSF55729">
    <property type="entry name" value="Acyl-CoA N-acyltransferases (Nat)"/>
    <property type="match status" value="1"/>
</dbReference>
<sequence>MQIIPFCDHDTDSIVDLITTIQINEFGVQTSADQQPDLRTISDFYQQGVGNFWLAFEGDELVGTIALLDTGDGVCALRKMFVKKEYRGKKYGVAAALMQILIDWSRDKGVREIYLGTVDVYHAAHRFYEKNEFVEITKAQLPERVPVMCVDVKYYRYSF</sequence>